<feature type="transmembrane region" description="Helical" evidence="1">
    <location>
        <begin position="37"/>
        <end position="57"/>
    </location>
</feature>
<evidence type="ECO:0000256" key="1">
    <source>
        <dbReference type="SAM" id="Phobius"/>
    </source>
</evidence>
<keyword evidence="1" id="KW-0472">Membrane</keyword>
<evidence type="ECO:0000313" key="2">
    <source>
        <dbReference type="EMBL" id="KAJ6394184.1"/>
    </source>
</evidence>
<reference evidence="2" key="2">
    <citation type="journal article" date="2023" name="Int. J. Mol. Sci.">
        <title>De Novo Assembly and Annotation of 11 Diverse Shrub Willow (Salix) Genomes Reveals Novel Gene Organization in Sex-Linked Regions.</title>
        <authorList>
            <person name="Hyden B."/>
            <person name="Feng K."/>
            <person name="Yates T.B."/>
            <person name="Jawdy S."/>
            <person name="Cereghino C."/>
            <person name="Smart L.B."/>
            <person name="Muchero W."/>
        </authorList>
    </citation>
    <scope>NUCLEOTIDE SEQUENCE</scope>
    <source>
        <tissue evidence="2">Shoot tip</tissue>
    </source>
</reference>
<dbReference type="EMBL" id="JAPFFI010000005">
    <property type="protein sequence ID" value="KAJ6394184.1"/>
    <property type="molecule type" value="Genomic_DNA"/>
</dbReference>
<keyword evidence="1" id="KW-0812">Transmembrane</keyword>
<organism evidence="2 3">
    <name type="scientific">Salix suchowensis</name>
    <dbReference type="NCBI Taxonomy" id="1278906"/>
    <lineage>
        <taxon>Eukaryota</taxon>
        <taxon>Viridiplantae</taxon>
        <taxon>Streptophyta</taxon>
        <taxon>Embryophyta</taxon>
        <taxon>Tracheophyta</taxon>
        <taxon>Spermatophyta</taxon>
        <taxon>Magnoliopsida</taxon>
        <taxon>eudicotyledons</taxon>
        <taxon>Gunneridae</taxon>
        <taxon>Pentapetalae</taxon>
        <taxon>rosids</taxon>
        <taxon>fabids</taxon>
        <taxon>Malpighiales</taxon>
        <taxon>Salicaceae</taxon>
        <taxon>Saliceae</taxon>
        <taxon>Salix</taxon>
    </lineage>
</organism>
<reference evidence="2" key="1">
    <citation type="submission" date="2022-10" db="EMBL/GenBank/DDBJ databases">
        <authorList>
            <person name="Hyden B.L."/>
            <person name="Feng K."/>
            <person name="Yates T."/>
            <person name="Jawdy S."/>
            <person name="Smart L.B."/>
            <person name="Muchero W."/>
        </authorList>
    </citation>
    <scope>NUCLEOTIDE SEQUENCE</scope>
    <source>
        <tissue evidence="2">Shoot tip</tissue>
    </source>
</reference>
<sequence>MRSQSEFDSFAVVQDTVNVERETAVALKAQVATDKCIMGLLFLIVIGVIAIIIVKIWKC</sequence>
<keyword evidence="3" id="KW-1185">Reference proteome</keyword>
<evidence type="ECO:0000313" key="3">
    <source>
        <dbReference type="Proteomes" id="UP001141253"/>
    </source>
</evidence>
<accession>A0ABQ9C5J3</accession>
<proteinExistence type="predicted"/>
<keyword evidence="1" id="KW-1133">Transmembrane helix</keyword>
<protein>
    <submittedName>
        <fullName evidence="2">Uncharacterized protein</fullName>
    </submittedName>
</protein>
<name>A0ABQ9C5J3_9ROSI</name>
<gene>
    <name evidence="2" type="ORF">OIU77_023416</name>
</gene>
<comment type="caution">
    <text evidence="2">The sequence shown here is derived from an EMBL/GenBank/DDBJ whole genome shotgun (WGS) entry which is preliminary data.</text>
</comment>
<dbReference type="Proteomes" id="UP001141253">
    <property type="component" value="Chromosome 1"/>
</dbReference>